<dbReference type="InterPro" id="IPR029044">
    <property type="entry name" value="Nucleotide-diphossugar_trans"/>
</dbReference>
<dbReference type="RefSeq" id="WP_157317869.1">
    <property type="nucleotide sequence ID" value="NZ_WSEM01000004.1"/>
</dbReference>
<dbReference type="Gene3D" id="3.90.550.10">
    <property type="entry name" value="Spore Coat Polysaccharide Biosynthesis Protein SpsA, Chain A"/>
    <property type="match status" value="1"/>
</dbReference>
<feature type="domain" description="Glycosyltransferase 2-like" evidence="1">
    <location>
        <begin position="5"/>
        <end position="163"/>
    </location>
</feature>
<comment type="caution">
    <text evidence="2">The sequence shown here is derived from an EMBL/GenBank/DDBJ whole genome shotgun (WGS) entry which is preliminary data.</text>
</comment>
<evidence type="ECO:0000313" key="2">
    <source>
        <dbReference type="EMBL" id="MVQ33757.1"/>
    </source>
</evidence>
<dbReference type="CDD" id="cd04179">
    <property type="entry name" value="DPM_DPG-synthase_like"/>
    <property type="match status" value="1"/>
</dbReference>
<dbReference type="InterPro" id="IPR001173">
    <property type="entry name" value="Glyco_trans_2-like"/>
</dbReference>
<accession>A0ABW9U2W5</accession>
<dbReference type="EMBL" id="WSEM01000004">
    <property type="protein sequence ID" value="MVQ33757.1"/>
    <property type="molecule type" value="Genomic_DNA"/>
</dbReference>
<dbReference type="SUPFAM" id="SSF53448">
    <property type="entry name" value="Nucleotide-diphospho-sugar transferases"/>
    <property type="match status" value="1"/>
</dbReference>
<gene>
    <name evidence="2" type="ORF">GON05_03735</name>
</gene>
<sequence>MRTLIIIPAYNEEKNIGDLLHKILETELDNFDILVINDKSLDSTSEICSHFNVKVIDLPCNLGIGGAVQTGYKYARKYGYQIAIQVDGDGQHDPNYLKTIIELLQSKKADMIIGSRYIEKQGFQSSVLRRVGIRYFSKLIKLLIKEKITDPTSGYRGCNSNVIEILSQYYPSDYPEPESIVYLKRNGFKIMEIPVKMNERLGGVSSIRSFRTLYYMIKVSLAIIIDVLRKSPQKEF</sequence>
<name>A0ABW9U2W5_9BACL</name>
<dbReference type="InterPro" id="IPR050256">
    <property type="entry name" value="Glycosyltransferase_2"/>
</dbReference>
<organism evidence="2 3">
    <name type="scientific">Paenibacillus anseongense</name>
    <dbReference type="NCBI Taxonomy" id="2682845"/>
    <lineage>
        <taxon>Bacteria</taxon>
        <taxon>Bacillati</taxon>
        <taxon>Bacillota</taxon>
        <taxon>Bacilli</taxon>
        <taxon>Bacillales</taxon>
        <taxon>Paenibacillaceae</taxon>
        <taxon>Paenibacillus</taxon>
    </lineage>
</organism>
<evidence type="ECO:0000313" key="3">
    <source>
        <dbReference type="Proteomes" id="UP000467637"/>
    </source>
</evidence>
<proteinExistence type="predicted"/>
<evidence type="ECO:0000259" key="1">
    <source>
        <dbReference type="Pfam" id="PF00535"/>
    </source>
</evidence>
<dbReference type="PANTHER" id="PTHR48090">
    <property type="entry name" value="UNDECAPRENYL-PHOSPHATE 4-DEOXY-4-FORMAMIDO-L-ARABINOSE TRANSFERASE-RELATED"/>
    <property type="match status" value="1"/>
</dbReference>
<keyword evidence="3" id="KW-1185">Reference proteome</keyword>
<reference evidence="2 3" key="1">
    <citation type="submission" date="2019-12" db="EMBL/GenBank/DDBJ databases">
        <authorList>
            <person name="Huq M.A."/>
        </authorList>
    </citation>
    <scope>NUCLEOTIDE SEQUENCE [LARGE SCALE GENOMIC DNA]</scope>
    <source>
        <strain evidence="2 3">MAH-34</strain>
    </source>
</reference>
<dbReference type="Proteomes" id="UP000467637">
    <property type="component" value="Unassembled WGS sequence"/>
</dbReference>
<protein>
    <submittedName>
        <fullName evidence="2">Glycosyltransferase</fullName>
    </submittedName>
</protein>
<dbReference type="Pfam" id="PF00535">
    <property type="entry name" value="Glycos_transf_2"/>
    <property type="match status" value="1"/>
</dbReference>